<reference evidence="2" key="1">
    <citation type="submission" date="2022-11" db="UniProtKB">
        <authorList>
            <consortium name="WormBaseParasite"/>
        </authorList>
    </citation>
    <scope>IDENTIFICATION</scope>
</reference>
<evidence type="ECO:0000313" key="1">
    <source>
        <dbReference type="Proteomes" id="UP000887565"/>
    </source>
</evidence>
<sequence length="131" mass="15072">MKWVGQDLMKDKISDQMDKMLQKSVQNLFCVLLIKWIPRSLKEPKEEGQTNLRENTMYYMNCNFHNLFHFLNIHAASQNLIYWNVSASIFEANDLWVPSQAMDIKNPEVVIIVDPSIATTPAIGSKGAIEE</sequence>
<name>A0A915J6S3_ROMCU</name>
<proteinExistence type="predicted"/>
<keyword evidence="1" id="KW-1185">Reference proteome</keyword>
<organism evidence="1 2">
    <name type="scientific">Romanomermis culicivorax</name>
    <name type="common">Nematode worm</name>
    <dbReference type="NCBI Taxonomy" id="13658"/>
    <lineage>
        <taxon>Eukaryota</taxon>
        <taxon>Metazoa</taxon>
        <taxon>Ecdysozoa</taxon>
        <taxon>Nematoda</taxon>
        <taxon>Enoplea</taxon>
        <taxon>Dorylaimia</taxon>
        <taxon>Mermithida</taxon>
        <taxon>Mermithoidea</taxon>
        <taxon>Mermithidae</taxon>
        <taxon>Romanomermis</taxon>
    </lineage>
</organism>
<accession>A0A915J6S3</accession>
<protein>
    <submittedName>
        <fullName evidence="2">Uncharacterized protein</fullName>
    </submittedName>
</protein>
<dbReference type="WBParaSite" id="nRc.2.0.1.t21840-RA">
    <property type="protein sequence ID" value="nRc.2.0.1.t21840-RA"/>
    <property type="gene ID" value="nRc.2.0.1.g21840"/>
</dbReference>
<evidence type="ECO:0000313" key="2">
    <source>
        <dbReference type="WBParaSite" id="nRc.2.0.1.t21840-RA"/>
    </source>
</evidence>
<dbReference type="AlphaFoldDB" id="A0A915J6S3"/>
<dbReference type="Proteomes" id="UP000887565">
    <property type="component" value="Unplaced"/>
</dbReference>